<evidence type="ECO:0000256" key="1">
    <source>
        <dbReference type="SAM" id="MobiDB-lite"/>
    </source>
</evidence>
<feature type="compositionally biased region" description="Basic and acidic residues" evidence="1">
    <location>
        <begin position="29"/>
        <end position="39"/>
    </location>
</feature>
<reference evidence="2 3" key="1">
    <citation type="submission" date="2020-11" db="EMBL/GenBank/DDBJ databases">
        <authorList>
            <person name="Wallbank WR R."/>
            <person name="Pardo Diaz C."/>
            <person name="Kozak K."/>
            <person name="Martin S."/>
            <person name="Jiggins C."/>
            <person name="Moest M."/>
            <person name="Warren A I."/>
            <person name="Generalovic N T."/>
            <person name="Byers J.R.P. K."/>
            <person name="Montejo-Kovacevich G."/>
            <person name="Yen C E."/>
        </authorList>
    </citation>
    <scope>NUCLEOTIDE SEQUENCE [LARGE SCALE GENOMIC DNA]</scope>
</reference>
<organism evidence="2 3">
    <name type="scientific">Hermetia illucens</name>
    <name type="common">Black soldier fly</name>
    <dbReference type="NCBI Taxonomy" id="343691"/>
    <lineage>
        <taxon>Eukaryota</taxon>
        <taxon>Metazoa</taxon>
        <taxon>Ecdysozoa</taxon>
        <taxon>Arthropoda</taxon>
        <taxon>Hexapoda</taxon>
        <taxon>Insecta</taxon>
        <taxon>Pterygota</taxon>
        <taxon>Neoptera</taxon>
        <taxon>Endopterygota</taxon>
        <taxon>Diptera</taxon>
        <taxon>Brachycera</taxon>
        <taxon>Stratiomyomorpha</taxon>
        <taxon>Stratiomyidae</taxon>
        <taxon>Hermetiinae</taxon>
        <taxon>Hermetia</taxon>
    </lineage>
</organism>
<dbReference type="AlphaFoldDB" id="A0A7R8V468"/>
<evidence type="ECO:0000313" key="3">
    <source>
        <dbReference type="Proteomes" id="UP000594454"/>
    </source>
</evidence>
<keyword evidence="3" id="KW-1185">Reference proteome</keyword>
<dbReference type="Proteomes" id="UP000594454">
    <property type="component" value="Chromosome 5"/>
</dbReference>
<feature type="region of interest" description="Disordered" evidence="1">
    <location>
        <begin position="24"/>
        <end position="72"/>
    </location>
</feature>
<dbReference type="InParanoid" id="A0A7R8V468"/>
<accession>A0A7R8V468</accession>
<name>A0A7R8V468_HERIL</name>
<proteinExistence type="predicted"/>
<sequence length="95" mass="10733">MCVQFSARELEMRIGAAQFENRSTQILRQDSKQESEKKHSSGLSAASHGARTRTRTASNERAGENPVTLTSQPLETRVPCELWAENGWGRYKYSM</sequence>
<evidence type="ECO:0000313" key="2">
    <source>
        <dbReference type="EMBL" id="CAD7091345.1"/>
    </source>
</evidence>
<dbReference type="EMBL" id="LR899013">
    <property type="protein sequence ID" value="CAD7091345.1"/>
    <property type="molecule type" value="Genomic_DNA"/>
</dbReference>
<protein>
    <submittedName>
        <fullName evidence="2">Uncharacterized protein</fullName>
    </submittedName>
</protein>
<gene>
    <name evidence="2" type="ORF">HERILL_LOCUS13763</name>
</gene>